<gene>
    <name evidence="2" type="ORF">TBRA_LOCUS5775</name>
</gene>
<feature type="region of interest" description="Disordered" evidence="1">
    <location>
        <begin position="34"/>
        <end position="72"/>
    </location>
</feature>
<reference evidence="2 3" key="1">
    <citation type="submission" date="2020-02" db="EMBL/GenBank/DDBJ databases">
        <authorList>
            <person name="Ferguson B K."/>
        </authorList>
    </citation>
    <scope>NUCLEOTIDE SEQUENCE [LARGE SCALE GENOMIC DNA]</scope>
</reference>
<dbReference type="AlphaFoldDB" id="A0A6H5I7H5"/>
<name>A0A6H5I7H5_9HYME</name>
<proteinExistence type="predicted"/>
<feature type="compositionally biased region" description="Polar residues" evidence="1">
    <location>
        <begin position="88"/>
        <end position="104"/>
    </location>
</feature>
<evidence type="ECO:0000313" key="3">
    <source>
        <dbReference type="Proteomes" id="UP000479190"/>
    </source>
</evidence>
<evidence type="ECO:0000256" key="1">
    <source>
        <dbReference type="SAM" id="MobiDB-lite"/>
    </source>
</evidence>
<evidence type="ECO:0000313" key="2">
    <source>
        <dbReference type="EMBL" id="CAB0033877.1"/>
    </source>
</evidence>
<dbReference type="Proteomes" id="UP000479190">
    <property type="component" value="Unassembled WGS sequence"/>
</dbReference>
<sequence>MPFKIRAGCKMCGYVSMGKYSLKDVRAHIKREHEAGRAEPIGARGATRVARPNRCRDNNNNIDNSNAGGSGEIVNVINISSPNSVATAADTIGTNRSAAPSRSAQNRREEEDGPEEDSPGPTIMRTAYT</sequence>
<keyword evidence="3" id="KW-1185">Reference proteome</keyword>
<accession>A0A6H5I7H5</accession>
<feature type="region of interest" description="Disordered" evidence="1">
    <location>
        <begin position="88"/>
        <end position="129"/>
    </location>
</feature>
<organism evidence="2 3">
    <name type="scientific">Trichogramma brassicae</name>
    <dbReference type="NCBI Taxonomy" id="86971"/>
    <lineage>
        <taxon>Eukaryota</taxon>
        <taxon>Metazoa</taxon>
        <taxon>Ecdysozoa</taxon>
        <taxon>Arthropoda</taxon>
        <taxon>Hexapoda</taxon>
        <taxon>Insecta</taxon>
        <taxon>Pterygota</taxon>
        <taxon>Neoptera</taxon>
        <taxon>Endopterygota</taxon>
        <taxon>Hymenoptera</taxon>
        <taxon>Apocrita</taxon>
        <taxon>Proctotrupomorpha</taxon>
        <taxon>Chalcidoidea</taxon>
        <taxon>Trichogrammatidae</taxon>
        <taxon>Trichogramma</taxon>
    </lineage>
</organism>
<dbReference type="EMBL" id="CADCXV010000728">
    <property type="protein sequence ID" value="CAB0033877.1"/>
    <property type="molecule type" value="Genomic_DNA"/>
</dbReference>
<protein>
    <submittedName>
        <fullName evidence="2">Uncharacterized protein</fullName>
    </submittedName>
</protein>